<dbReference type="EMBL" id="CP028941">
    <property type="protein sequence ID" value="QKM62273.1"/>
    <property type="molecule type" value="Genomic_DNA"/>
</dbReference>
<gene>
    <name evidence="2" type="ORF">DCO16_03795</name>
</gene>
<feature type="transmembrane region" description="Helical" evidence="1">
    <location>
        <begin position="50"/>
        <end position="71"/>
    </location>
</feature>
<keyword evidence="1" id="KW-0472">Membrane</keyword>
<evidence type="ECO:0000256" key="1">
    <source>
        <dbReference type="SAM" id="Phobius"/>
    </source>
</evidence>
<keyword evidence="1" id="KW-1133">Transmembrane helix</keyword>
<keyword evidence="1" id="KW-0812">Transmembrane</keyword>
<feature type="transmembrane region" description="Helical" evidence="1">
    <location>
        <begin position="83"/>
        <end position="105"/>
    </location>
</feature>
<organism evidence="2 3">
    <name type="scientific">Polynucleobacter antarcticus</name>
    <dbReference type="NCBI Taxonomy" id="1743162"/>
    <lineage>
        <taxon>Bacteria</taxon>
        <taxon>Pseudomonadati</taxon>
        <taxon>Pseudomonadota</taxon>
        <taxon>Betaproteobacteria</taxon>
        <taxon>Burkholderiales</taxon>
        <taxon>Burkholderiaceae</taxon>
        <taxon>Polynucleobacter</taxon>
    </lineage>
</organism>
<dbReference type="AlphaFoldDB" id="A0A6M9Q1X9"/>
<evidence type="ECO:0000313" key="3">
    <source>
        <dbReference type="Proteomes" id="UP000500806"/>
    </source>
</evidence>
<protein>
    <recommendedName>
        <fullName evidence="4">DUF4405 domain-containing protein</fullName>
    </recommendedName>
</protein>
<feature type="transmembrane region" description="Helical" evidence="1">
    <location>
        <begin position="117"/>
        <end position="136"/>
    </location>
</feature>
<sequence length="147" mass="16298">MTTRNRLGKMPNWQRHFVLIGMLSCSMTGIAYLLGHEFYIQRSLLGSHAILAWHGVTAIIATAALGSVLPVHLKAGLKSKKKFWSGMSQLTFLMALCCSGALLYYGPEPIRESVTTSHWVIGLIFFTIFLLHGVFIRKDKNTSALSS</sequence>
<dbReference type="KEGG" id="pani:DCO16_03795"/>
<reference evidence="2 3" key="1">
    <citation type="submission" date="2018-04" db="EMBL/GenBank/DDBJ databases">
        <title>Polynucleobacter sp. LimPoW16 genome.</title>
        <authorList>
            <person name="Hahn M.W."/>
        </authorList>
    </citation>
    <scope>NUCLEOTIDE SEQUENCE [LARGE SCALE GENOMIC DNA]</scope>
    <source>
        <strain evidence="2 3">LimPoW16</strain>
    </source>
</reference>
<proteinExistence type="predicted"/>
<dbReference type="Proteomes" id="UP000500806">
    <property type="component" value="Chromosome"/>
</dbReference>
<evidence type="ECO:0000313" key="2">
    <source>
        <dbReference type="EMBL" id="QKM62273.1"/>
    </source>
</evidence>
<dbReference type="RefSeq" id="WP_173942421.1">
    <property type="nucleotide sequence ID" value="NZ_CBCSCD010000003.1"/>
</dbReference>
<evidence type="ECO:0008006" key="4">
    <source>
        <dbReference type="Google" id="ProtNLM"/>
    </source>
</evidence>
<name>A0A6M9Q1X9_9BURK</name>
<keyword evidence="3" id="KW-1185">Reference proteome</keyword>
<accession>A0A6M9Q1X9</accession>
<feature type="transmembrane region" description="Helical" evidence="1">
    <location>
        <begin position="16"/>
        <end position="35"/>
    </location>
</feature>